<dbReference type="EMBL" id="SZYD01000014">
    <property type="protein sequence ID" value="KAD4178050.1"/>
    <property type="molecule type" value="Genomic_DNA"/>
</dbReference>
<feature type="region of interest" description="Disordered" evidence="1">
    <location>
        <begin position="1"/>
        <end position="24"/>
    </location>
</feature>
<comment type="caution">
    <text evidence="2">The sequence shown here is derived from an EMBL/GenBank/DDBJ whole genome shotgun (WGS) entry which is preliminary data.</text>
</comment>
<evidence type="ECO:0000313" key="2">
    <source>
        <dbReference type="EMBL" id="KAD4178050.1"/>
    </source>
</evidence>
<sequence>MASSDHGGSSGNSKGRGNHEDREEGEIVENIHEVLVSNVHGVMENHDSSILHGREKDGFNNFSCPKPNGISPSQDCGPFNHGMGSGPSNSRPKKRPRMDLCDETWENLSHVDFAPDSRTNNQRNRRWIHATSKDAKMQLWCLVLLESTVNDKNLALHLQSLMQVWMDDVLLLI</sequence>
<evidence type="ECO:0000256" key="1">
    <source>
        <dbReference type="SAM" id="MobiDB-lite"/>
    </source>
</evidence>
<dbReference type="AlphaFoldDB" id="A0A5N6MVH4"/>
<evidence type="ECO:0000313" key="3">
    <source>
        <dbReference type="Proteomes" id="UP000326396"/>
    </source>
</evidence>
<name>A0A5N6MVH4_9ASTR</name>
<accession>A0A5N6MVH4</accession>
<gene>
    <name evidence="2" type="ORF">E3N88_26641</name>
</gene>
<protein>
    <submittedName>
        <fullName evidence="2">Uncharacterized protein</fullName>
    </submittedName>
</protein>
<dbReference type="Proteomes" id="UP000326396">
    <property type="component" value="Linkage Group LG4"/>
</dbReference>
<organism evidence="2 3">
    <name type="scientific">Mikania micrantha</name>
    <name type="common">bitter vine</name>
    <dbReference type="NCBI Taxonomy" id="192012"/>
    <lineage>
        <taxon>Eukaryota</taxon>
        <taxon>Viridiplantae</taxon>
        <taxon>Streptophyta</taxon>
        <taxon>Embryophyta</taxon>
        <taxon>Tracheophyta</taxon>
        <taxon>Spermatophyta</taxon>
        <taxon>Magnoliopsida</taxon>
        <taxon>eudicotyledons</taxon>
        <taxon>Gunneridae</taxon>
        <taxon>Pentapetalae</taxon>
        <taxon>asterids</taxon>
        <taxon>campanulids</taxon>
        <taxon>Asterales</taxon>
        <taxon>Asteraceae</taxon>
        <taxon>Asteroideae</taxon>
        <taxon>Heliantheae alliance</taxon>
        <taxon>Eupatorieae</taxon>
        <taxon>Mikania</taxon>
    </lineage>
</organism>
<reference evidence="2 3" key="1">
    <citation type="submission" date="2019-05" db="EMBL/GenBank/DDBJ databases">
        <title>Mikania micrantha, genome provides insights into the molecular mechanism of rapid growth.</title>
        <authorList>
            <person name="Liu B."/>
        </authorList>
    </citation>
    <scope>NUCLEOTIDE SEQUENCE [LARGE SCALE GENOMIC DNA]</scope>
    <source>
        <strain evidence="2">NLD-2019</strain>
        <tissue evidence="2">Leaf</tissue>
    </source>
</reference>
<feature type="region of interest" description="Disordered" evidence="1">
    <location>
        <begin position="77"/>
        <end position="96"/>
    </location>
</feature>
<proteinExistence type="predicted"/>
<keyword evidence="3" id="KW-1185">Reference proteome</keyword>